<feature type="compositionally biased region" description="Low complexity" evidence="16">
    <location>
        <begin position="1129"/>
        <end position="1146"/>
    </location>
</feature>
<feature type="domain" description="EH" evidence="17">
    <location>
        <begin position="531"/>
        <end position="620"/>
    </location>
</feature>
<dbReference type="PROSITE" id="PS50222">
    <property type="entry name" value="EF_HAND_2"/>
    <property type="match status" value="1"/>
</dbReference>
<accession>A0A1V2L340</accession>
<protein>
    <recommendedName>
        <fullName evidence="5">Actin cytoskeleton-regulatory complex protein PAN1</fullName>
    </recommendedName>
    <alternativeName>
        <fullName evidence="6">Actin cytoskeleton-regulatory complex protein pan1</fullName>
    </alternativeName>
</protein>
<evidence type="ECO:0000256" key="16">
    <source>
        <dbReference type="SAM" id="MobiDB-lite"/>
    </source>
</evidence>
<dbReference type="PROSITE" id="PS50888">
    <property type="entry name" value="BHLH"/>
    <property type="match status" value="1"/>
</dbReference>
<feature type="compositionally biased region" description="Low complexity" evidence="16">
    <location>
        <begin position="973"/>
        <end position="1004"/>
    </location>
</feature>
<feature type="compositionally biased region" description="Acidic residues" evidence="16">
    <location>
        <begin position="1180"/>
        <end position="1198"/>
    </location>
</feature>
<keyword evidence="14" id="KW-0009">Actin-binding</keyword>
<dbReference type="SUPFAM" id="SSF47459">
    <property type="entry name" value="HLH, helix-loop-helix DNA-binding domain"/>
    <property type="match status" value="1"/>
</dbReference>
<keyword evidence="15" id="KW-0206">Cytoskeleton</keyword>
<feature type="compositionally biased region" description="Low complexity" evidence="16">
    <location>
        <begin position="1333"/>
        <end position="1348"/>
    </location>
</feature>
<evidence type="ECO:0000256" key="2">
    <source>
        <dbReference type="ARBA" id="ARBA00004134"/>
    </source>
</evidence>
<dbReference type="GO" id="GO:0006897">
    <property type="term" value="P:endocytosis"/>
    <property type="evidence" value="ECO:0007669"/>
    <property type="project" value="UniProtKB-KW"/>
</dbReference>
<feature type="compositionally biased region" description="Basic and acidic residues" evidence="16">
    <location>
        <begin position="942"/>
        <end position="963"/>
    </location>
</feature>
<keyword evidence="8" id="KW-0963">Cytoplasm</keyword>
<organism evidence="20 21">
    <name type="scientific">Cyberlindnera fabianii</name>
    <name type="common">Yeast</name>
    <name type="synonym">Hansenula fabianii</name>
    <dbReference type="NCBI Taxonomy" id="36022"/>
    <lineage>
        <taxon>Eukaryota</taxon>
        <taxon>Fungi</taxon>
        <taxon>Dikarya</taxon>
        <taxon>Ascomycota</taxon>
        <taxon>Saccharomycotina</taxon>
        <taxon>Saccharomycetes</taxon>
        <taxon>Phaffomycetales</taxon>
        <taxon>Phaffomycetaceae</taxon>
        <taxon>Cyberlindnera</taxon>
    </lineage>
</organism>
<feature type="region of interest" description="Disordered" evidence="16">
    <location>
        <begin position="227"/>
        <end position="252"/>
    </location>
</feature>
<dbReference type="SUPFAM" id="SSF47473">
    <property type="entry name" value="EF-hand"/>
    <property type="match status" value="2"/>
</dbReference>
<evidence type="ECO:0000256" key="12">
    <source>
        <dbReference type="ARBA" id="ARBA00023054"/>
    </source>
</evidence>
<dbReference type="GO" id="GO:0030479">
    <property type="term" value="C:actin cortical patch"/>
    <property type="evidence" value="ECO:0007669"/>
    <property type="project" value="UniProtKB-SubCell"/>
</dbReference>
<feature type="region of interest" description="Disordered" evidence="16">
    <location>
        <begin position="646"/>
        <end position="669"/>
    </location>
</feature>
<feature type="domain" description="EH" evidence="17">
    <location>
        <begin position="271"/>
        <end position="353"/>
    </location>
</feature>
<feature type="domain" description="EF-hand" evidence="18">
    <location>
        <begin position="304"/>
        <end position="339"/>
    </location>
</feature>
<dbReference type="InterPro" id="IPR057072">
    <property type="entry name" value="bHLH_INO4"/>
</dbReference>
<keyword evidence="10" id="KW-0677">Repeat</keyword>
<evidence type="ECO:0000313" key="21">
    <source>
        <dbReference type="Proteomes" id="UP000189513"/>
    </source>
</evidence>
<feature type="region of interest" description="Disordered" evidence="16">
    <location>
        <begin position="1281"/>
        <end position="1516"/>
    </location>
</feature>
<feature type="region of interest" description="Disordered" evidence="16">
    <location>
        <begin position="884"/>
        <end position="1049"/>
    </location>
</feature>
<evidence type="ECO:0000313" key="20">
    <source>
        <dbReference type="EMBL" id="ONH66224.1"/>
    </source>
</evidence>
<dbReference type="FunFam" id="1.10.238.10:FF:000349">
    <property type="entry name" value="Actin cytoskeleton-regulatory complex protein PAN1"/>
    <property type="match status" value="1"/>
</dbReference>
<feature type="region of interest" description="Disordered" evidence="16">
    <location>
        <begin position="1075"/>
        <end position="1262"/>
    </location>
</feature>
<dbReference type="InterPro" id="IPR000261">
    <property type="entry name" value="EH_dom"/>
</dbReference>
<keyword evidence="12" id="KW-0175">Coiled coil</keyword>
<evidence type="ECO:0000256" key="14">
    <source>
        <dbReference type="ARBA" id="ARBA00023203"/>
    </source>
</evidence>
<feature type="domain" description="BHLH" evidence="19">
    <location>
        <begin position="35"/>
        <end position="87"/>
    </location>
</feature>
<evidence type="ECO:0000256" key="9">
    <source>
        <dbReference type="ARBA" id="ARBA00022583"/>
    </source>
</evidence>
<dbReference type="PANTHER" id="PTHR11216:SF173">
    <property type="entry name" value="ACTIN CYTOSKELETON-REGULATORY COMPLEX PROTEIN PAN1"/>
    <property type="match status" value="1"/>
</dbReference>
<evidence type="ECO:0000259" key="18">
    <source>
        <dbReference type="PROSITE" id="PS50222"/>
    </source>
</evidence>
<dbReference type="Proteomes" id="UP000189513">
    <property type="component" value="Unassembled WGS sequence"/>
</dbReference>
<evidence type="ECO:0000256" key="15">
    <source>
        <dbReference type="ARBA" id="ARBA00023212"/>
    </source>
</evidence>
<dbReference type="Pfam" id="PF12763">
    <property type="entry name" value="EH"/>
    <property type="match status" value="2"/>
</dbReference>
<feature type="region of interest" description="Disordered" evidence="16">
    <location>
        <begin position="157"/>
        <end position="199"/>
    </location>
</feature>
<dbReference type="PROSITE" id="PS50031">
    <property type="entry name" value="EH"/>
    <property type="match status" value="2"/>
</dbReference>
<dbReference type="Pfam" id="PF08226">
    <property type="entry name" value="DUF1720"/>
    <property type="match status" value="1"/>
</dbReference>
<dbReference type="InterPro" id="IPR036638">
    <property type="entry name" value="HLH_DNA-bd_sf"/>
</dbReference>
<evidence type="ECO:0000256" key="3">
    <source>
        <dbReference type="ARBA" id="ARBA00004413"/>
    </source>
</evidence>
<feature type="compositionally biased region" description="Pro residues" evidence="16">
    <location>
        <begin position="1385"/>
        <end position="1401"/>
    </location>
</feature>
<dbReference type="GO" id="GO:0003779">
    <property type="term" value="F:actin binding"/>
    <property type="evidence" value="ECO:0007669"/>
    <property type="project" value="UniProtKB-KW"/>
</dbReference>
<proteinExistence type="inferred from homology"/>
<dbReference type="PANTHER" id="PTHR11216">
    <property type="entry name" value="EH DOMAIN"/>
    <property type="match status" value="1"/>
</dbReference>
<feature type="region of interest" description="Disordered" evidence="16">
    <location>
        <begin position="1"/>
        <end position="47"/>
    </location>
</feature>
<dbReference type="Gene3D" id="4.10.280.10">
    <property type="entry name" value="Helix-loop-helix DNA-binding domain"/>
    <property type="match status" value="1"/>
</dbReference>
<dbReference type="Pfam" id="PF23181">
    <property type="entry name" value="bHLH_INO4"/>
    <property type="match status" value="1"/>
</dbReference>
<feature type="compositionally biased region" description="Pro residues" evidence="16">
    <location>
        <begin position="1412"/>
        <end position="1508"/>
    </location>
</feature>
<keyword evidence="13" id="KW-0472">Membrane</keyword>
<feature type="compositionally biased region" description="Low complexity" evidence="16">
    <location>
        <begin position="1233"/>
        <end position="1243"/>
    </location>
</feature>
<keyword evidence="9" id="KW-0254">Endocytosis</keyword>
<dbReference type="VEuPathDB" id="FungiDB:BON22_3984"/>
<comment type="caution">
    <text evidence="20">The sequence shown here is derived from an EMBL/GenBank/DDBJ whole genome shotgun (WGS) entry which is preliminary data.</text>
</comment>
<dbReference type="CDD" id="cd00052">
    <property type="entry name" value="EH"/>
    <property type="match status" value="2"/>
</dbReference>
<comment type="subcellular location">
    <subcellularLocation>
        <location evidence="3">Cell membrane</location>
        <topology evidence="3">Peripheral membrane protein</topology>
        <orientation evidence="3">Cytoplasmic side</orientation>
    </subcellularLocation>
    <subcellularLocation>
        <location evidence="2">Cytoplasm</location>
        <location evidence="2">Cytoskeleton</location>
        <location evidence="2">Actin patch</location>
    </subcellularLocation>
    <subcellularLocation>
        <location evidence="1">Endosome membrane</location>
        <topology evidence="1">Peripheral membrane protein</topology>
        <orientation evidence="1">Cytoplasmic side</orientation>
    </subcellularLocation>
</comment>
<evidence type="ECO:0000256" key="5">
    <source>
        <dbReference type="ARBA" id="ARBA00015110"/>
    </source>
</evidence>
<dbReference type="GO" id="GO:0016197">
    <property type="term" value="P:endosomal transport"/>
    <property type="evidence" value="ECO:0007669"/>
    <property type="project" value="TreeGrafter"/>
</dbReference>
<evidence type="ECO:0000256" key="10">
    <source>
        <dbReference type="ARBA" id="ARBA00022737"/>
    </source>
</evidence>
<feature type="region of interest" description="Disordered" evidence="16">
    <location>
        <begin position="433"/>
        <end position="460"/>
    </location>
</feature>
<keyword evidence="21" id="KW-1185">Reference proteome</keyword>
<evidence type="ECO:0000256" key="8">
    <source>
        <dbReference type="ARBA" id="ARBA00022490"/>
    </source>
</evidence>
<feature type="compositionally biased region" description="Acidic residues" evidence="16">
    <location>
        <begin position="1037"/>
        <end position="1046"/>
    </location>
</feature>
<feature type="compositionally biased region" description="Pro residues" evidence="16">
    <location>
        <begin position="1302"/>
        <end position="1315"/>
    </location>
</feature>
<dbReference type="InterPro" id="IPR013182">
    <property type="entry name" value="DUF1720"/>
</dbReference>
<evidence type="ECO:0000256" key="13">
    <source>
        <dbReference type="ARBA" id="ARBA00023136"/>
    </source>
</evidence>
<feature type="compositionally biased region" description="Pro residues" evidence="16">
    <location>
        <begin position="1349"/>
        <end position="1364"/>
    </location>
</feature>
<evidence type="ECO:0000256" key="6">
    <source>
        <dbReference type="ARBA" id="ARBA00020728"/>
    </source>
</evidence>
<dbReference type="GO" id="GO:0010008">
    <property type="term" value="C:endosome membrane"/>
    <property type="evidence" value="ECO:0007669"/>
    <property type="project" value="UniProtKB-SubCell"/>
</dbReference>
<comment type="similarity">
    <text evidence="4">Belongs to the PAN1 family.</text>
</comment>
<dbReference type="STRING" id="36022.A0A1V2L340"/>
<feature type="compositionally biased region" description="Low complexity" evidence="16">
    <location>
        <begin position="157"/>
        <end position="187"/>
    </location>
</feature>
<name>A0A1V2L340_CYBFA</name>
<feature type="compositionally biased region" description="Basic and acidic residues" evidence="16">
    <location>
        <begin position="33"/>
        <end position="47"/>
    </location>
</feature>
<gene>
    <name evidence="20" type="ORF">BON22_3984</name>
</gene>
<dbReference type="GO" id="GO:0005886">
    <property type="term" value="C:plasma membrane"/>
    <property type="evidence" value="ECO:0007669"/>
    <property type="project" value="UniProtKB-SubCell"/>
</dbReference>
<dbReference type="InterPro" id="IPR011598">
    <property type="entry name" value="bHLH_dom"/>
</dbReference>
<feature type="compositionally biased region" description="Low complexity" evidence="16">
    <location>
        <begin position="890"/>
        <end position="912"/>
    </location>
</feature>
<sequence>MSSSSHDPTPESTDSTEAPVKSKSRKRASFLTDEEKKRHHIESEHKRRQAIRDAFLKLAIMVPDLKESDSRSEQLVMDRTSEHLVRLYEENEELLLRLEAKGVPVDQSLKIPSTTNSLRQRDTTQPNRRVAAMYNGYAQQNGQQPLGYQQTGYQPQFQQQQGAYGQYQPQQQQQQQQMPPQTSFGQQMGPPATSFGQAQPLYPQQTGFIQPQQTGYLGGSQYGLQPQQTGYGVQQPLQPQQTGFTSAAQQTEKNDDLKIPNIRLSFITAADQQKFETLFRSAVTKGSIAISDSAARDILLKSGLPPQSLAKIWELSDLNKSGQLLFPEFCLALHLVNVALRGQSIPYQLDSNIKREVEGFVDAINFSIPEEAPAKSKTPFDNLSQLNTLNQLGGLQFQQSAQPLVGQPTGMPQISFGGYQPLQAQATGYQPLQPQRTGFSQPLQPQSTGYQPLQPQTTGFQPLQPLNTGFQPLQPQPTGFNPTGMLQAQKTGVGNNAFFQTSLLQPQKTGFQNLQQYASHAENQNFIKPEEKDKFGKIFDQYDARRSGRLEGKICAEIFRKSGLNRQDLEKVWNLVNMQDKPYLTREGFALGMWLIYKKLNGHELPNRLPDSLLPTSESILNDAKEKMKFSTPAFAKKPFGAASFKNNDEDLNTSKNRRSADPSNDGVSNVELLKSQIEVQKNTLESLTKENAIAASTSSANSTDTSAIESLKNQIRSLPRSSGSNDKTGLKNRLNSLTAKVPDLIREISRIDNEISNAKINLYKIQNPSSIIGTGPNGEVTEADKKKAKSKALLAQRMAALTGKPVSDPTADIDAEQEKFNEEVSKIKQGNKENQEIIYDIEKTIKDLAQGAQTSLSKGVDNASYRKFELGLELQPEVAELVKELRMGSTPAPQKQQQQPPQSSTSPAATPSPSPLEANKAAPPPVGPKPSTPDSYASFKTPEERAAYIKEQAKKRMNEKLAKFGINRTRGQSTPPVTSTPSPQPEVAAPAQPTPPQQQASPAVPSPPVPQAKSTPPPPPPAARSVAKPAASATTADEEDEEDEEEKKLREQLEALKLKKKAEKDARRAELLKAIDDAEKSDEEEVIAEPKVVKTFAPTPQAVKKPEPEATTTPAPLQHHDTNPFAKSTPPAASTPPASISSTNPFGRPPPVKAEPVAPSPVYDHTKIAAQRAAQRGADEDDGWSDDDDKNDSDDESIPNRQGAAHLAGLLFSGMGPARAATPKEEKPKAKPVPIAAPIPSVSTPPVPVAAPVPSKVEEPAAPVPEPELVTAAPVPIAEPVVNPPNVPEVTEQRQVEQIPVAPPIPQGLTPPVPDQAAPSEAISRVDSEEFATPTASSPAAATEEPQAPSPPPIPQGVAPPIPQLDAPEATQIADTEREAPSSIAPPLPETSAPAAPPLPSFSAPEIPQQDAPPIPQASAPPIPQAPTPPIPSVSAPVPPPLPTSAAPPPPPLPTSAAPPPPPLPTSAAPPPPPLPTSAAPPPPPLPTSAAPPPPPAPPAPAAPSPSAPSASAPAGGAFAFLADIQKRRDDSHVVG</sequence>
<feature type="compositionally biased region" description="Low complexity" evidence="16">
    <location>
        <begin position="1402"/>
        <end position="1411"/>
    </location>
</feature>
<dbReference type="GO" id="GO:0046983">
    <property type="term" value="F:protein dimerization activity"/>
    <property type="evidence" value="ECO:0007669"/>
    <property type="project" value="InterPro"/>
</dbReference>
<feature type="compositionally biased region" description="Polar residues" evidence="16">
    <location>
        <begin position="1"/>
        <end position="16"/>
    </location>
</feature>
<evidence type="ECO:0000259" key="17">
    <source>
        <dbReference type="PROSITE" id="PS50031"/>
    </source>
</evidence>
<dbReference type="InterPro" id="IPR011992">
    <property type="entry name" value="EF-hand-dom_pair"/>
</dbReference>
<evidence type="ECO:0000256" key="11">
    <source>
        <dbReference type="ARBA" id="ARBA00022753"/>
    </source>
</evidence>
<dbReference type="EMBL" id="MPUK01000008">
    <property type="protein sequence ID" value="ONH66224.1"/>
    <property type="molecule type" value="Genomic_DNA"/>
</dbReference>
<evidence type="ECO:0000256" key="4">
    <source>
        <dbReference type="ARBA" id="ARBA00009351"/>
    </source>
</evidence>
<keyword evidence="7" id="KW-1003">Cell membrane</keyword>
<dbReference type="SMART" id="SM00027">
    <property type="entry name" value="EH"/>
    <property type="match status" value="2"/>
</dbReference>
<evidence type="ECO:0000259" key="19">
    <source>
        <dbReference type="PROSITE" id="PS50888"/>
    </source>
</evidence>
<feature type="compositionally biased region" description="Pro residues" evidence="16">
    <location>
        <begin position="923"/>
        <end position="932"/>
    </location>
</feature>
<dbReference type="GO" id="GO:0005509">
    <property type="term" value="F:calcium ion binding"/>
    <property type="evidence" value="ECO:0007669"/>
    <property type="project" value="InterPro"/>
</dbReference>
<reference evidence="21" key="1">
    <citation type="journal article" date="2017" name="Genome Announc.">
        <title>Genome sequences of Cyberlindnera fabianii 65, Pichia kudriavzevii 129, and Saccharomyces cerevisiae 131 isolated from fermented masau fruits in Zimbabwe.</title>
        <authorList>
            <person name="van Rijswijck I.M.H."/>
            <person name="Derks M.F.L."/>
            <person name="Abee T."/>
            <person name="de Ridder D."/>
            <person name="Smid E.J."/>
        </authorList>
    </citation>
    <scope>NUCLEOTIDE SEQUENCE [LARGE SCALE GENOMIC DNA]</scope>
    <source>
        <strain evidence="21">65</strain>
    </source>
</reference>
<feature type="compositionally biased region" description="Polar residues" evidence="16">
    <location>
        <begin position="227"/>
        <end position="251"/>
    </location>
</feature>
<dbReference type="Gene3D" id="1.10.238.10">
    <property type="entry name" value="EF-hand"/>
    <property type="match status" value="2"/>
</dbReference>
<feature type="compositionally biased region" description="Pro residues" evidence="16">
    <location>
        <begin position="1005"/>
        <end position="1023"/>
    </location>
</feature>
<dbReference type="OMA" id="GMPGQWG"/>
<evidence type="ECO:0000256" key="7">
    <source>
        <dbReference type="ARBA" id="ARBA00022475"/>
    </source>
</evidence>
<dbReference type="InterPro" id="IPR002048">
    <property type="entry name" value="EF_hand_dom"/>
</dbReference>
<evidence type="ECO:0000256" key="1">
    <source>
        <dbReference type="ARBA" id="ARBA00004125"/>
    </source>
</evidence>
<keyword evidence="11" id="KW-0967">Endosome</keyword>
<feature type="compositionally biased region" description="Low complexity" evidence="16">
    <location>
        <begin position="1024"/>
        <end position="1035"/>
    </location>
</feature>